<proteinExistence type="predicted"/>
<feature type="compositionally biased region" description="Polar residues" evidence="1">
    <location>
        <begin position="145"/>
        <end position="164"/>
    </location>
</feature>
<gene>
    <name evidence="3" type="ORF">BDV30DRAFT_220294</name>
</gene>
<dbReference type="Proteomes" id="UP000326289">
    <property type="component" value="Unassembled WGS sequence"/>
</dbReference>
<feature type="domain" description="DUF3752" evidence="2">
    <location>
        <begin position="123"/>
        <end position="271"/>
    </location>
</feature>
<feature type="region of interest" description="Disordered" evidence="1">
    <location>
        <begin position="215"/>
        <end position="256"/>
    </location>
</feature>
<reference evidence="3 4" key="1">
    <citation type="submission" date="2019-04" db="EMBL/GenBank/DDBJ databases">
        <title>Fungal friends and foes A comparative genomics study of 23 Aspergillus species from section Flavi.</title>
        <authorList>
            <consortium name="DOE Joint Genome Institute"/>
            <person name="Kjaerbolling I."/>
            <person name="Vesth T.C."/>
            <person name="Frisvad J.C."/>
            <person name="Nybo J.L."/>
            <person name="Theobald S."/>
            <person name="Kildgaard S."/>
            <person name="Petersen T.I."/>
            <person name="Kuo A."/>
            <person name="Sato A."/>
            <person name="Lyhne E.K."/>
            <person name="Kogle M.E."/>
            <person name="Wiebenga A."/>
            <person name="Kun R.S."/>
            <person name="Lubbers R.J."/>
            <person name="Makela M.R."/>
            <person name="Barry K."/>
            <person name="Chovatia M."/>
            <person name="Clum A."/>
            <person name="Daum C."/>
            <person name="Haridas S."/>
            <person name="He G."/>
            <person name="LaButti K."/>
            <person name="Lipzen A."/>
            <person name="Mondo S."/>
            <person name="Pangilinan J."/>
            <person name="Riley R."/>
            <person name="Salamov A."/>
            <person name="Simmons B.A."/>
            <person name="Magnuson J.K."/>
            <person name="Henrissat B."/>
            <person name="Mortensen U.H."/>
            <person name="Larsen T.O."/>
            <person name="De vries R.P."/>
            <person name="Grigoriev I.V."/>
            <person name="Machida M."/>
            <person name="Baker S.E."/>
            <person name="Andersen M.R."/>
        </authorList>
    </citation>
    <scope>NUCLEOTIDE SEQUENCE [LARGE SCALE GENOMIC DNA]</scope>
    <source>
        <strain evidence="3 4">CBS 117635</strain>
    </source>
</reference>
<dbReference type="PANTHER" id="PTHR46370:SF1">
    <property type="entry name" value="GPALPP MOTIFS-CONTAINING PROTEIN 1"/>
    <property type="match status" value="1"/>
</dbReference>
<feature type="compositionally biased region" description="Basic and acidic residues" evidence="1">
    <location>
        <begin position="88"/>
        <end position="98"/>
    </location>
</feature>
<dbReference type="Pfam" id="PF12572">
    <property type="entry name" value="DUF3752"/>
    <property type="match status" value="1"/>
</dbReference>
<feature type="region of interest" description="Disordered" evidence="1">
    <location>
        <begin position="21"/>
        <end position="172"/>
    </location>
</feature>
<evidence type="ECO:0000259" key="2">
    <source>
        <dbReference type="Pfam" id="PF12572"/>
    </source>
</evidence>
<keyword evidence="4" id="KW-1185">Reference proteome</keyword>
<dbReference type="InterPro" id="IPR022226">
    <property type="entry name" value="DUF3752"/>
</dbReference>
<dbReference type="AlphaFoldDB" id="A0A5N6ILW7"/>
<feature type="compositionally biased region" description="Basic and acidic residues" evidence="1">
    <location>
        <begin position="108"/>
        <end position="119"/>
    </location>
</feature>
<organism evidence="3 4">
    <name type="scientific">Aspergillus minisclerotigenes</name>
    <dbReference type="NCBI Taxonomy" id="656917"/>
    <lineage>
        <taxon>Eukaryota</taxon>
        <taxon>Fungi</taxon>
        <taxon>Dikarya</taxon>
        <taxon>Ascomycota</taxon>
        <taxon>Pezizomycotina</taxon>
        <taxon>Eurotiomycetes</taxon>
        <taxon>Eurotiomycetidae</taxon>
        <taxon>Eurotiales</taxon>
        <taxon>Aspergillaceae</taxon>
        <taxon>Aspergillus</taxon>
        <taxon>Aspergillus subgen. Circumdati</taxon>
    </lineage>
</organism>
<name>A0A5N6ILW7_9EURO</name>
<feature type="compositionally biased region" description="Basic and acidic residues" evidence="1">
    <location>
        <begin position="224"/>
        <end position="245"/>
    </location>
</feature>
<evidence type="ECO:0000313" key="3">
    <source>
        <dbReference type="EMBL" id="KAB8267388.1"/>
    </source>
</evidence>
<dbReference type="PANTHER" id="PTHR46370">
    <property type="entry name" value="GPALPP MOTIFS-CONTAINING PROTEIN 1"/>
    <property type="match status" value="1"/>
</dbReference>
<evidence type="ECO:0000256" key="1">
    <source>
        <dbReference type="SAM" id="MobiDB-lite"/>
    </source>
</evidence>
<sequence length="276" mass="30979">MGTISFPLNHPRCFCAMDQSEKRKFEQPTPYPEYGLDNTDKRRRVVGPTLPLSNPADDDTLDSKGENESSDDDDIGPCLPPSGPMETKLVDAKTHGDTPYDPLTEQGHAGEDRSHRDEWMLQPPGSSGRTARVDPTKLRSRKFQSGRSAPNSQSGEVDSSWTETPEQKMKRLQDKVMGVSTFGANKDQVTRPARVSQAMQDRIQKYNDAKRKENAAGNMLQPLEECKNFEEDDASSRPFDKEKDMAISSKITNSQRREMINRAADFGSRFSKGNYL</sequence>
<dbReference type="EMBL" id="ML732905">
    <property type="protein sequence ID" value="KAB8267388.1"/>
    <property type="molecule type" value="Genomic_DNA"/>
</dbReference>
<protein>
    <recommendedName>
        <fullName evidence="2">DUF3752 domain-containing protein</fullName>
    </recommendedName>
</protein>
<evidence type="ECO:0000313" key="4">
    <source>
        <dbReference type="Proteomes" id="UP000326289"/>
    </source>
</evidence>
<dbReference type="InterPro" id="IPR046331">
    <property type="entry name" value="GPAM1-like"/>
</dbReference>
<accession>A0A5N6ILW7</accession>